<keyword evidence="1" id="KW-0732">Signal</keyword>
<name>B8KU33_9GAMM</name>
<evidence type="ECO:0000313" key="3">
    <source>
        <dbReference type="EMBL" id="EED36229.1"/>
    </source>
</evidence>
<evidence type="ECO:0000313" key="4">
    <source>
        <dbReference type="Proteomes" id="UP000004699"/>
    </source>
</evidence>
<reference evidence="4" key="1">
    <citation type="journal article" date="2013" name="BMC Microbiol.">
        <title>Taxonomy and evolution of bacteriochlorophyll a-containing members of the OM60/NOR5 clade of marine gammaproteobacteria: description of Luminiphilus syltensis gen. nov., sp. nov., reclassification of Haliea rubra as Pseudohaliea rubra gen. nov., comb. nov., and emendation of Chromatocurvus halotolerans.</title>
        <authorList>
            <person name="Spring S."/>
            <person name="Riedel T."/>
            <person name="Sproer C."/>
            <person name="Yan S."/>
            <person name="Harder J."/>
            <person name="Fuchs B.M."/>
        </authorList>
    </citation>
    <scope>NUCLEOTIDE SEQUENCE [LARGE SCALE GENOMIC DNA]</scope>
    <source>
        <strain evidence="4">NOR51-B</strain>
    </source>
</reference>
<dbReference type="EMBL" id="DS999411">
    <property type="protein sequence ID" value="EED36229.1"/>
    <property type="molecule type" value="Genomic_DNA"/>
</dbReference>
<feature type="chain" id="PRO_5002876215" evidence="1">
    <location>
        <begin position="29"/>
        <end position="295"/>
    </location>
</feature>
<dbReference type="RefSeq" id="WP_009020973.1">
    <property type="nucleotide sequence ID" value="NZ_DS999411.1"/>
</dbReference>
<accession>B8KU33</accession>
<dbReference type="OrthoDB" id="9793162at2"/>
<dbReference type="AlphaFoldDB" id="B8KU33"/>
<dbReference type="InterPro" id="IPR036691">
    <property type="entry name" value="Endo/exonu/phosph_ase_sf"/>
</dbReference>
<feature type="domain" description="Endonuclease/exonuclease/phosphatase" evidence="2">
    <location>
        <begin position="71"/>
        <end position="275"/>
    </location>
</feature>
<dbReference type="STRING" id="565045.NOR51B_2178"/>
<evidence type="ECO:0000256" key="1">
    <source>
        <dbReference type="SAM" id="SignalP"/>
    </source>
</evidence>
<evidence type="ECO:0000259" key="2">
    <source>
        <dbReference type="Pfam" id="PF03372"/>
    </source>
</evidence>
<dbReference type="Gene3D" id="3.60.10.10">
    <property type="entry name" value="Endonuclease/exonuclease/phosphatase"/>
    <property type="match status" value="1"/>
</dbReference>
<sequence>MQRNDRPQRRLILLLAIAISLLCGRMIAADDAAETNAGEQTLGLEACLKTLHWHSPQGYSGLDPEAIRLVNWNIEKGTNPLWADDLANFLSSTDLITLQEGSPSLPMVNRLSDRYRVSFAEGYTNSYQRTGVMTFSEVEPIAECKLISYEPWLRTPKATLVTRYGLKGTDQTLLVINIHGINFSLGLIELSAQFDDAAALIAAHTGPVVFTGDFNTWHSGRIDLLDRKKTGLGLSALSFDPDYRTRTFGHALDHIYVRGLDALFTASPDLQSSDHNPLIAELRYVTGNTSKKEKP</sequence>
<dbReference type="Pfam" id="PF03372">
    <property type="entry name" value="Exo_endo_phos"/>
    <property type="match status" value="1"/>
</dbReference>
<dbReference type="GO" id="GO:0004519">
    <property type="term" value="F:endonuclease activity"/>
    <property type="evidence" value="ECO:0007669"/>
    <property type="project" value="UniProtKB-KW"/>
</dbReference>
<dbReference type="NCBIfam" id="NF003840">
    <property type="entry name" value="PRK05421.1-2"/>
    <property type="match status" value="1"/>
</dbReference>
<dbReference type="GO" id="GO:0004527">
    <property type="term" value="F:exonuclease activity"/>
    <property type="evidence" value="ECO:0007669"/>
    <property type="project" value="UniProtKB-KW"/>
</dbReference>
<keyword evidence="3" id="KW-0269">Exonuclease</keyword>
<dbReference type="HOGENOM" id="CLU_083563_0_0_6"/>
<dbReference type="SUPFAM" id="SSF56219">
    <property type="entry name" value="DNase I-like"/>
    <property type="match status" value="1"/>
</dbReference>
<protein>
    <submittedName>
        <fullName evidence="3">Endonuclease/exonuclease/phosphatase family protein</fullName>
    </submittedName>
</protein>
<keyword evidence="3" id="KW-0540">Nuclease</keyword>
<dbReference type="eggNOG" id="COG3021">
    <property type="taxonomic scope" value="Bacteria"/>
</dbReference>
<organism evidence="3 4">
    <name type="scientific">Luminiphilus syltensis NOR5-1B</name>
    <dbReference type="NCBI Taxonomy" id="565045"/>
    <lineage>
        <taxon>Bacteria</taxon>
        <taxon>Pseudomonadati</taxon>
        <taxon>Pseudomonadota</taxon>
        <taxon>Gammaproteobacteria</taxon>
        <taxon>Cellvibrionales</taxon>
        <taxon>Halieaceae</taxon>
        <taxon>Luminiphilus</taxon>
    </lineage>
</organism>
<feature type="signal peptide" evidence="1">
    <location>
        <begin position="1"/>
        <end position="28"/>
    </location>
</feature>
<proteinExistence type="predicted"/>
<keyword evidence="4" id="KW-1185">Reference proteome</keyword>
<gene>
    <name evidence="3" type="ORF">NOR51B_2178</name>
</gene>
<dbReference type="InterPro" id="IPR005135">
    <property type="entry name" value="Endo/exonuclease/phosphatase"/>
</dbReference>
<dbReference type="NCBIfam" id="NF003842">
    <property type="entry name" value="PRK05421.1-4"/>
    <property type="match status" value="1"/>
</dbReference>
<keyword evidence="3" id="KW-0378">Hydrolase</keyword>
<keyword evidence="3" id="KW-0255">Endonuclease</keyword>
<dbReference type="Proteomes" id="UP000004699">
    <property type="component" value="Unassembled WGS sequence"/>
</dbReference>